<proteinExistence type="predicted"/>
<evidence type="ECO:0000313" key="3">
    <source>
        <dbReference type="Proteomes" id="UP000523196"/>
    </source>
</evidence>
<comment type="caution">
    <text evidence="2">The sequence shown here is derived from an EMBL/GenBank/DDBJ whole genome shotgun (WGS) entry which is preliminary data.</text>
</comment>
<sequence>MSPDPHPPAALAPPLSLHLRCKVEGGHAWHVMGRLPARPRASLLWLPALGVAARHYLPLADALAGHGIATFLHEWRGHGSSTLRAGRRHDWGYKALLEDDIPASEAAVARSAPGLPRIIGGHSIGGQLASCRLGLSPAAADALWLVASGAPYWRAFPTPRRWALPLAYRFMPWLAKVNGHFPGKRLRFAGNEARSLIGDWGRTAISGRYAARGVDVDLEAALARADAGVRAALMADDWLAPRSSLDFLLSKMPRAETDVRTFDADDLGTPADHFAWMKQPAAVARWLAAAPASRPDDDLERFQAASRSA</sequence>
<dbReference type="EMBL" id="JACHTF010000008">
    <property type="protein sequence ID" value="MBB1060622.1"/>
    <property type="molecule type" value="Genomic_DNA"/>
</dbReference>
<dbReference type="GO" id="GO:0016787">
    <property type="term" value="F:hydrolase activity"/>
    <property type="evidence" value="ECO:0007669"/>
    <property type="project" value="UniProtKB-KW"/>
</dbReference>
<dbReference type="Proteomes" id="UP000523196">
    <property type="component" value="Unassembled WGS sequence"/>
</dbReference>
<gene>
    <name evidence="2" type="ORF">H4F98_08550</name>
</gene>
<dbReference type="Pfam" id="PF12146">
    <property type="entry name" value="Hydrolase_4"/>
    <property type="match status" value="1"/>
</dbReference>
<keyword evidence="2" id="KW-0378">Hydrolase</keyword>
<dbReference type="InterPro" id="IPR029058">
    <property type="entry name" value="AB_hydrolase_fold"/>
</dbReference>
<keyword evidence="3" id="KW-1185">Reference proteome</keyword>
<organism evidence="2 3">
    <name type="scientific">Marilutibacter spongiae</name>
    <dbReference type="NCBI Taxonomy" id="2025720"/>
    <lineage>
        <taxon>Bacteria</taxon>
        <taxon>Pseudomonadati</taxon>
        <taxon>Pseudomonadota</taxon>
        <taxon>Gammaproteobacteria</taxon>
        <taxon>Lysobacterales</taxon>
        <taxon>Lysobacteraceae</taxon>
        <taxon>Marilutibacter</taxon>
    </lineage>
</organism>
<dbReference type="AlphaFoldDB" id="A0A7W3TLN2"/>
<accession>A0A7W3TLN2</accession>
<reference evidence="2 3" key="1">
    <citation type="submission" date="2020-08" db="EMBL/GenBank/DDBJ databases">
        <authorList>
            <person name="Xu S."/>
            <person name="Li A."/>
        </authorList>
    </citation>
    <scope>NUCLEOTIDE SEQUENCE [LARGE SCALE GENOMIC DNA]</scope>
    <source>
        <strain evidence="2 3">119BY6-57</strain>
    </source>
</reference>
<evidence type="ECO:0000313" key="2">
    <source>
        <dbReference type="EMBL" id="MBB1060622.1"/>
    </source>
</evidence>
<dbReference type="Gene3D" id="3.40.50.1820">
    <property type="entry name" value="alpha/beta hydrolase"/>
    <property type="match status" value="1"/>
</dbReference>
<name>A0A7W3TLN2_9GAMM</name>
<evidence type="ECO:0000259" key="1">
    <source>
        <dbReference type="Pfam" id="PF12146"/>
    </source>
</evidence>
<feature type="domain" description="Serine aminopeptidase S33" evidence="1">
    <location>
        <begin position="38"/>
        <end position="176"/>
    </location>
</feature>
<dbReference type="PIRSF" id="PIRSF037442">
    <property type="entry name" value="UCP037442_abhydr"/>
    <property type="match status" value="1"/>
</dbReference>
<dbReference type="InterPro" id="IPR017208">
    <property type="entry name" value="UCP037442_abhydr"/>
</dbReference>
<dbReference type="SUPFAM" id="SSF53474">
    <property type="entry name" value="alpha/beta-Hydrolases"/>
    <property type="match status" value="1"/>
</dbReference>
<protein>
    <submittedName>
        <fullName evidence="2">Alpha/beta hydrolase</fullName>
    </submittedName>
</protein>
<dbReference type="InterPro" id="IPR022742">
    <property type="entry name" value="Hydrolase_4"/>
</dbReference>